<protein>
    <submittedName>
        <fullName evidence="1">Cellulose-binding protein</fullName>
    </submittedName>
</protein>
<proteinExistence type="predicted"/>
<reference evidence="1" key="1">
    <citation type="submission" date="2022-10" db="EMBL/GenBank/DDBJ databases">
        <title>The complete genomes of actinobacterial strains from the NBC collection.</title>
        <authorList>
            <person name="Joergensen T.S."/>
            <person name="Alvarez Arevalo M."/>
            <person name="Sterndorff E.B."/>
            <person name="Faurdal D."/>
            <person name="Vuksanovic O."/>
            <person name="Mourched A.-S."/>
            <person name="Charusanti P."/>
            <person name="Shaw S."/>
            <person name="Blin K."/>
            <person name="Weber T."/>
        </authorList>
    </citation>
    <scope>NUCLEOTIDE SEQUENCE</scope>
    <source>
        <strain evidence="1">NBC_00060</strain>
    </source>
</reference>
<organism evidence="1">
    <name type="scientific">Streptomyces sp. NBC_00060</name>
    <dbReference type="NCBI Taxonomy" id="2975636"/>
    <lineage>
        <taxon>Bacteria</taxon>
        <taxon>Bacillati</taxon>
        <taxon>Actinomycetota</taxon>
        <taxon>Actinomycetes</taxon>
        <taxon>Kitasatosporales</taxon>
        <taxon>Streptomycetaceae</taxon>
        <taxon>Streptomyces</taxon>
    </lineage>
</organism>
<evidence type="ECO:0000313" key="1">
    <source>
        <dbReference type="EMBL" id="WTU41983.1"/>
    </source>
</evidence>
<accession>A0AAU2H4R8</accession>
<sequence length="300" mass="32121">MSAAPEPPQPPQGFAVVRGGRGYRTDQVDRQLAVLGEDRDAAWERAARLTVLAKRMEAEAAALRDRVAALGPQSYESLGRRAQTLYALAVEEADAVRAGAHEEAAGVRDSADTAGRLARESAREYAETLRADAEARAQQLLLAARTTADEHLDEARSEAHERRAEAADALREVRERTGAALAEQAHEHTGRGEALDREVAAREAELDARHAELTAHAEAALAEAGRACAEAQESARHGQEDAEARGAELVAAARVRAERIGRDTEGVLREHAEAREETVAHMAHVRSSLAGLTGRAPAEG</sequence>
<dbReference type="AlphaFoldDB" id="A0AAU2H4R8"/>
<gene>
    <name evidence="1" type="ORF">OHV25_21580</name>
</gene>
<name>A0AAU2H4R8_9ACTN</name>
<dbReference type="EMBL" id="CP108253">
    <property type="protein sequence ID" value="WTU41983.1"/>
    <property type="molecule type" value="Genomic_DNA"/>
</dbReference>